<dbReference type="InterPro" id="IPR012337">
    <property type="entry name" value="RNaseH-like_sf"/>
</dbReference>
<gene>
    <name evidence="1" type="ORF">AVEN_79039_1</name>
</gene>
<dbReference type="Gene3D" id="3.30.420.10">
    <property type="entry name" value="Ribonuclease H-like superfamily/Ribonuclease H"/>
    <property type="match status" value="1"/>
</dbReference>
<dbReference type="AlphaFoldDB" id="A0A4Y2SRE5"/>
<dbReference type="Proteomes" id="UP000499080">
    <property type="component" value="Unassembled WGS sequence"/>
</dbReference>
<accession>A0A4Y2SRE5</accession>
<proteinExistence type="predicted"/>
<keyword evidence="2" id="KW-1185">Reference proteome</keyword>
<dbReference type="EMBL" id="BGPR01023245">
    <property type="protein sequence ID" value="GBN90283.1"/>
    <property type="molecule type" value="Genomic_DNA"/>
</dbReference>
<dbReference type="GO" id="GO:0003676">
    <property type="term" value="F:nucleic acid binding"/>
    <property type="evidence" value="ECO:0007669"/>
    <property type="project" value="InterPro"/>
</dbReference>
<organism evidence="1 2">
    <name type="scientific">Araneus ventricosus</name>
    <name type="common">Orbweaver spider</name>
    <name type="synonym">Epeira ventricosa</name>
    <dbReference type="NCBI Taxonomy" id="182803"/>
    <lineage>
        <taxon>Eukaryota</taxon>
        <taxon>Metazoa</taxon>
        <taxon>Ecdysozoa</taxon>
        <taxon>Arthropoda</taxon>
        <taxon>Chelicerata</taxon>
        <taxon>Arachnida</taxon>
        <taxon>Araneae</taxon>
        <taxon>Araneomorphae</taxon>
        <taxon>Entelegynae</taxon>
        <taxon>Araneoidea</taxon>
        <taxon>Araneidae</taxon>
        <taxon>Araneus</taxon>
    </lineage>
</organism>
<dbReference type="InterPro" id="IPR036397">
    <property type="entry name" value="RNaseH_sf"/>
</dbReference>
<evidence type="ECO:0008006" key="3">
    <source>
        <dbReference type="Google" id="ProtNLM"/>
    </source>
</evidence>
<dbReference type="SUPFAM" id="SSF53098">
    <property type="entry name" value="Ribonuclease H-like"/>
    <property type="match status" value="1"/>
</dbReference>
<evidence type="ECO:0000313" key="2">
    <source>
        <dbReference type="Proteomes" id="UP000499080"/>
    </source>
</evidence>
<name>A0A4Y2SRE5_ARAVE</name>
<reference evidence="1 2" key="1">
    <citation type="journal article" date="2019" name="Sci. Rep.">
        <title>Orb-weaving spider Araneus ventricosus genome elucidates the spidroin gene catalogue.</title>
        <authorList>
            <person name="Kono N."/>
            <person name="Nakamura H."/>
            <person name="Ohtoshi R."/>
            <person name="Moran D.A.P."/>
            <person name="Shinohara A."/>
            <person name="Yoshida Y."/>
            <person name="Fujiwara M."/>
            <person name="Mori M."/>
            <person name="Tomita M."/>
            <person name="Arakawa K."/>
        </authorList>
    </citation>
    <scope>NUCLEOTIDE SEQUENCE [LARGE SCALE GENOMIC DNA]</scope>
</reference>
<comment type="caution">
    <text evidence="1">The sequence shown here is derived from an EMBL/GenBank/DDBJ whole genome shotgun (WGS) entry which is preliminary data.</text>
</comment>
<protein>
    <recommendedName>
        <fullName evidence="3">RNase H type-1 domain-containing protein</fullName>
    </recommendedName>
</protein>
<evidence type="ECO:0000313" key="1">
    <source>
        <dbReference type="EMBL" id="GBN90283.1"/>
    </source>
</evidence>
<sequence>MNGTECWNVHPCRACRYNIDSSVEDESASFLAGGVKPHGQAYFPRIFFQKRLEEGGGLVTAGESSKSSDMLYSKASSSDTEEEHISASASDSRDFLPWVKAHVGIEGNEAADRAAKLAAAKSLVEVHLGIPQNTIRNQLKELLLTEWQNRWDDDEANGRFTHAIFPSVSRTRCIFNKYDIQAVTNHGLCPQFLRRFNLRNCSCRCGEDNHDGIHHYIFQCPLLGHLRRKIKNDTPLLAVLFHPALREEMRSLLKTVFSNEIDIFQED</sequence>